<feature type="region of interest" description="Disordered" evidence="1">
    <location>
        <begin position="197"/>
        <end position="224"/>
    </location>
</feature>
<gene>
    <name evidence="3" type="ORF">NB22_09385</name>
</gene>
<evidence type="ECO:0000313" key="4">
    <source>
        <dbReference type="Proteomes" id="UP000018412"/>
    </source>
</evidence>
<feature type="compositionally biased region" description="Pro residues" evidence="1">
    <location>
        <begin position="206"/>
        <end position="218"/>
    </location>
</feature>
<comment type="caution">
    <text evidence="3">The sequence shown here is derived from an EMBL/GenBank/DDBJ whole genome shotgun (WGS) entry which is preliminary data.</text>
</comment>
<dbReference type="Gene3D" id="3.40.50.1110">
    <property type="entry name" value="SGNH hydrolase"/>
    <property type="match status" value="1"/>
</dbReference>
<dbReference type="EMBL" id="AYHA01000161">
    <property type="protein sequence ID" value="ESS00582.1"/>
    <property type="molecule type" value="Genomic_DNA"/>
</dbReference>
<dbReference type="AlphaFoldDB" id="A0A829LWT1"/>
<reference evidence="4" key="1">
    <citation type="submission" date="2013-10" db="EMBL/GenBank/DDBJ databases">
        <title>Draft genome sequence of Lactobacillus fermentum NB-22.</title>
        <authorList>
            <person name="Chaplin A.V."/>
            <person name="Shkoporov A.N."/>
            <person name="Khokhlova E.V."/>
            <person name="Efimov B.A."/>
            <person name="Kafarskaia L.I."/>
        </authorList>
    </citation>
    <scope>NUCLEOTIDE SEQUENCE [LARGE SCALE GENOMIC DNA]</scope>
    <source>
        <strain evidence="4">NB-22</strain>
    </source>
</reference>
<proteinExistence type="predicted"/>
<name>A0A829LWT1_LIMFE</name>
<feature type="domain" description="SGNH hydrolase-type esterase" evidence="2">
    <location>
        <begin position="6"/>
        <end position="185"/>
    </location>
</feature>
<protein>
    <submittedName>
        <fullName evidence="3">GDSL family lipase</fullName>
    </submittedName>
</protein>
<evidence type="ECO:0000259" key="2">
    <source>
        <dbReference type="Pfam" id="PF13472"/>
    </source>
</evidence>
<dbReference type="Proteomes" id="UP000018412">
    <property type="component" value="Unassembled WGS sequence"/>
</dbReference>
<reference evidence="3 4" key="2">
    <citation type="journal article" date="2015" name="Genome Announc.">
        <title>Draft Genome Sequence of Lactobacillus fermentum NB-22.</title>
        <authorList>
            <person name="Chaplin A.V."/>
            <person name="Shkoporov A.N."/>
            <person name="Efimov B.A."/>
            <person name="Pikina A.P."/>
            <person name="Borisova O.Y."/>
            <person name="Gladko I.A."/>
            <person name="Postnikova E.A."/>
            <person name="Lordkipanidze A.E."/>
            <person name="Kafarskaia L.I."/>
        </authorList>
    </citation>
    <scope>NUCLEOTIDE SEQUENCE [LARGE SCALE GENOMIC DNA]</scope>
    <source>
        <strain evidence="3 4">NB-22</strain>
    </source>
</reference>
<accession>A0A829LWT1</accession>
<dbReference type="CDD" id="cd00229">
    <property type="entry name" value="SGNH_hydrolase"/>
    <property type="match status" value="1"/>
</dbReference>
<sequence length="363" mass="39734">MTKLIAFGDSIFEGWDGVKKVGDNQRIPELVGKELGWSVENWAIGGTKYDDSYTGFPGILDQHPIAGYDYAMWMYGVNNFGWPGSLDSIKQCLQSGIDKAKSQSPTTNLLVILPTQDFRWGGTTLYDINSQFWSQNQLDDLIKEVAQQNGVAFLDWRDDPVITPENCAETLGDGAKGVHPTVATMAKLASRIADKLKTMSSTDSPAPSPSPNPTPSPSPTKNTSQLKLTRLTQASDLIDNLASNNKLVVDYLNGIDIQIADVFATGTIGAQTVTKPDANMLGREVRNYMFNVFGSIERFLNNLIVVANSYGVIDQQTGQPTVTVFLAPPMELTIDSDFVNLINALWSTIESTLNSLQSYANEF</sequence>
<dbReference type="SUPFAM" id="SSF52266">
    <property type="entry name" value="SGNH hydrolase"/>
    <property type="match status" value="1"/>
</dbReference>
<organism evidence="3 4">
    <name type="scientific">Limosilactobacillus fermentum NB-22</name>
    <dbReference type="NCBI Taxonomy" id="1408443"/>
    <lineage>
        <taxon>Bacteria</taxon>
        <taxon>Bacillati</taxon>
        <taxon>Bacillota</taxon>
        <taxon>Bacilli</taxon>
        <taxon>Lactobacillales</taxon>
        <taxon>Lactobacillaceae</taxon>
        <taxon>Limosilactobacillus</taxon>
    </lineage>
</organism>
<dbReference type="Pfam" id="PF13472">
    <property type="entry name" value="Lipase_GDSL_2"/>
    <property type="match status" value="1"/>
</dbReference>
<dbReference type="RefSeq" id="WP_023466880.1">
    <property type="nucleotide sequence ID" value="NZ_KI546276.1"/>
</dbReference>
<evidence type="ECO:0000313" key="3">
    <source>
        <dbReference type="EMBL" id="ESS00582.1"/>
    </source>
</evidence>
<dbReference type="InterPro" id="IPR036514">
    <property type="entry name" value="SGNH_hydro_sf"/>
</dbReference>
<evidence type="ECO:0000256" key="1">
    <source>
        <dbReference type="SAM" id="MobiDB-lite"/>
    </source>
</evidence>
<dbReference type="InterPro" id="IPR013830">
    <property type="entry name" value="SGNH_hydro"/>
</dbReference>